<gene>
    <name evidence="11" type="ORF">H9L19_00315</name>
</gene>
<evidence type="ECO:0000256" key="9">
    <source>
        <dbReference type="SAM" id="Phobius"/>
    </source>
</evidence>
<dbReference type="Pfam" id="PF02518">
    <property type="entry name" value="HATPase_c"/>
    <property type="match status" value="1"/>
</dbReference>
<dbReference type="InterPro" id="IPR005467">
    <property type="entry name" value="His_kinase_dom"/>
</dbReference>
<organism evidence="11 12">
    <name type="scientific">Weissella diestrammenae</name>
    <dbReference type="NCBI Taxonomy" id="1162633"/>
    <lineage>
        <taxon>Bacteria</taxon>
        <taxon>Bacillati</taxon>
        <taxon>Bacillota</taxon>
        <taxon>Bacilli</taxon>
        <taxon>Lactobacillales</taxon>
        <taxon>Lactobacillaceae</taxon>
        <taxon>Weissella</taxon>
    </lineage>
</organism>
<name>A0A7G9T5L0_9LACO</name>
<evidence type="ECO:0000259" key="10">
    <source>
        <dbReference type="PROSITE" id="PS50109"/>
    </source>
</evidence>
<dbReference type="GO" id="GO:0005886">
    <property type="term" value="C:plasma membrane"/>
    <property type="evidence" value="ECO:0007669"/>
    <property type="project" value="TreeGrafter"/>
</dbReference>
<dbReference type="SMART" id="SM00388">
    <property type="entry name" value="HisKA"/>
    <property type="match status" value="1"/>
</dbReference>
<dbReference type="GO" id="GO:0000155">
    <property type="term" value="F:phosphorelay sensor kinase activity"/>
    <property type="evidence" value="ECO:0007669"/>
    <property type="project" value="InterPro"/>
</dbReference>
<evidence type="ECO:0000256" key="1">
    <source>
        <dbReference type="ARBA" id="ARBA00000085"/>
    </source>
</evidence>
<dbReference type="Gene3D" id="1.10.287.130">
    <property type="match status" value="1"/>
</dbReference>
<dbReference type="SMART" id="SM00387">
    <property type="entry name" value="HATPase_c"/>
    <property type="match status" value="1"/>
</dbReference>
<dbReference type="InterPro" id="IPR036097">
    <property type="entry name" value="HisK_dim/P_sf"/>
</dbReference>
<dbReference type="SUPFAM" id="SSF47384">
    <property type="entry name" value="Homodimeric domain of signal transducing histidine kinase"/>
    <property type="match status" value="1"/>
</dbReference>
<evidence type="ECO:0000256" key="5">
    <source>
        <dbReference type="ARBA" id="ARBA00022679"/>
    </source>
</evidence>
<dbReference type="CDD" id="cd00075">
    <property type="entry name" value="HATPase"/>
    <property type="match status" value="1"/>
</dbReference>
<dbReference type="Gene3D" id="3.30.450.20">
    <property type="entry name" value="PAS domain"/>
    <property type="match status" value="1"/>
</dbReference>
<sequence>MKYVQRFIITTILATMIVTAYLIVINAFFYHIQIHSLKLAFGVVSMIGAVTALIMAWRRYLWDKQLNMFIERLERIQTNNRFDSGNILLPPKHSLHHLATAVNKLQAWQRAQIEVTTQNESALNTLWNNMPIGAIEIAPDRRILRINLQALQMLDMTQTNLGQHYDDVIVNHQLMMLLEKTLTDKKHAQDMITLQHEGVKHILDTTTEYYETSAGHFVLLALFYDVTELVNLQLTQNQFIANASHELKTPLTSIIGFTDTLLQGAADDEQVRAQFLQIIADEARRLLALTQDILALAKVVDQSESVTDKDHIHLATLVNDVTLSQQTSIVVNQLQVQNLVSNEIAFDYPIDAVRQILTNLISNAVKYNRPSGQIVIESHMTDKVLKIMVSDTGIGISSLNQEHIFERFYRVDKSRNHNIPGTGLGLAIVHDLVTQLNGKIALESQVGVGTRVSVSLPL</sequence>
<comment type="catalytic activity">
    <reaction evidence="1">
        <text>ATP + protein L-histidine = ADP + protein N-phospho-L-histidine.</text>
        <dbReference type="EC" id="2.7.13.3"/>
    </reaction>
</comment>
<dbReference type="InterPro" id="IPR036890">
    <property type="entry name" value="HATPase_C_sf"/>
</dbReference>
<accession>A0A7G9T5L0</accession>
<evidence type="ECO:0000256" key="4">
    <source>
        <dbReference type="ARBA" id="ARBA00022553"/>
    </source>
</evidence>
<dbReference type="FunFam" id="3.30.565.10:FF:000006">
    <property type="entry name" value="Sensor histidine kinase WalK"/>
    <property type="match status" value="1"/>
</dbReference>
<dbReference type="Gene3D" id="3.30.565.10">
    <property type="entry name" value="Histidine kinase-like ATPase, C-terminal domain"/>
    <property type="match status" value="1"/>
</dbReference>
<comment type="subcellular location">
    <subcellularLocation>
        <location evidence="2">Membrane</location>
    </subcellularLocation>
</comment>
<keyword evidence="7" id="KW-0902">Two-component regulatory system</keyword>
<keyword evidence="6" id="KW-0418">Kinase</keyword>
<evidence type="ECO:0000256" key="6">
    <source>
        <dbReference type="ARBA" id="ARBA00022777"/>
    </source>
</evidence>
<evidence type="ECO:0000256" key="3">
    <source>
        <dbReference type="ARBA" id="ARBA00012438"/>
    </source>
</evidence>
<dbReference type="Proteomes" id="UP000515800">
    <property type="component" value="Chromosome"/>
</dbReference>
<proteinExistence type="predicted"/>
<dbReference type="FunFam" id="1.10.287.130:FF:000001">
    <property type="entry name" value="Two-component sensor histidine kinase"/>
    <property type="match status" value="1"/>
</dbReference>
<dbReference type="EC" id="2.7.13.3" evidence="3"/>
<dbReference type="InterPro" id="IPR003661">
    <property type="entry name" value="HisK_dim/P_dom"/>
</dbReference>
<dbReference type="CDD" id="cd00082">
    <property type="entry name" value="HisKA"/>
    <property type="match status" value="1"/>
</dbReference>
<dbReference type="GO" id="GO:0004721">
    <property type="term" value="F:phosphoprotein phosphatase activity"/>
    <property type="evidence" value="ECO:0007669"/>
    <property type="project" value="TreeGrafter"/>
</dbReference>
<dbReference type="KEGG" id="wdi:H9L19_00315"/>
<dbReference type="InterPro" id="IPR035965">
    <property type="entry name" value="PAS-like_dom_sf"/>
</dbReference>
<keyword evidence="5" id="KW-0808">Transferase</keyword>
<evidence type="ECO:0000313" key="11">
    <source>
        <dbReference type="EMBL" id="QNN75385.1"/>
    </source>
</evidence>
<dbReference type="PROSITE" id="PS50109">
    <property type="entry name" value="HIS_KIN"/>
    <property type="match status" value="1"/>
</dbReference>
<keyword evidence="9" id="KW-0812">Transmembrane</keyword>
<protein>
    <recommendedName>
        <fullName evidence="3">histidine kinase</fullName>
        <ecNumber evidence="3">2.7.13.3</ecNumber>
    </recommendedName>
</protein>
<dbReference type="PANTHER" id="PTHR45453:SF1">
    <property type="entry name" value="PHOSPHATE REGULON SENSOR PROTEIN PHOR"/>
    <property type="match status" value="1"/>
</dbReference>
<dbReference type="EMBL" id="CP060724">
    <property type="protein sequence ID" value="QNN75385.1"/>
    <property type="molecule type" value="Genomic_DNA"/>
</dbReference>
<dbReference type="SUPFAM" id="SSF55874">
    <property type="entry name" value="ATPase domain of HSP90 chaperone/DNA topoisomerase II/histidine kinase"/>
    <property type="match status" value="1"/>
</dbReference>
<keyword evidence="12" id="KW-1185">Reference proteome</keyword>
<feature type="transmembrane region" description="Helical" evidence="9">
    <location>
        <begin position="39"/>
        <end position="57"/>
    </location>
</feature>
<dbReference type="SUPFAM" id="SSF55785">
    <property type="entry name" value="PYP-like sensor domain (PAS domain)"/>
    <property type="match status" value="1"/>
</dbReference>
<feature type="domain" description="Histidine kinase" evidence="10">
    <location>
        <begin position="242"/>
        <end position="458"/>
    </location>
</feature>
<dbReference type="RefSeq" id="WP_187529218.1">
    <property type="nucleotide sequence ID" value="NZ_CP060724.1"/>
</dbReference>
<evidence type="ECO:0000256" key="7">
    <source>
        <dbReference type="ARBA" id="ARBA00023012"/>
    </source>
</evidence>
<dbReference type="AlphaFoldDB" id="A0A7G9T5L0"/>
<dbReference type="InterPro" id="IPR004358">
    <property type="entry name" value="Sig_transdc_His_kin-like_C"/>
</dbReference>
<keyword evidence="8 9" id="KW-0472">Membrane</keyword>
<reference evidence="11 12" key="1">
    <citation type="submission" date="2020-08" db="EMBL/GenBank/DDBJ databases">
        <title>Genome sequence of Weissella diestrammenae KACC 16890T.</title>
        <authorList>
            <person name="Hyun D.-W."/>
            <person name="Bae J.-W."/>
        </authorList>
    </citation>
    <scope>NUCLEOTIDE SEQUENCE [LARGE SCALE GENOMIC DNA]</scope>
    <source>
        <strain evidence="11 12">KACC 16890</strain>
    </source>
</reference>
<feature type="transmembrane region" description="Helical" evidence="9">
    <location>
        <begin position="7"/>
        <end position="33"/>
    </location>
</feature>
<keyword evidence="4" id="KW-0597">Phosphoprotein</keyword>
<evidence type="ECO:0000256" key="8">
    <source>
        <dbReference type="ARBA" id="ARBA00023136"/>
    </source>
</evidence>
<dbReference type="InterPro" id="IPR050351">
    <property type="entry name" value="BphY/WalK/GraS-like"/>
</dbReference>
<keyword evidence="9" id="KW-1133">Transmembrane helix</keyword>
<dbReference type="PANTHER" id="PTHR45453">
    <property type="entry name" value="PHOSPHATE REGULON SENSOR PROTEIN PHOR"/>
    <property type="match status" value="1"/>
</dbReference>
<evidence type="ECO:0000256" key="2">
    <source>
        <dbReference type="ARBA" id="ARBA00004370"/>
    </source>
</evidence>
<dbReference type="GO" id="GO:0016036">
    <property type="term" value="P:cellular response to phosphate starvation"/>
    <property type="evidence" value="ECO:0007669"/>
    <property type="project" value="TreeGrafter"/>
</dbReference>
<evidence type="ECO:0000313" key="12">
    <source>
        <dbReference type="Proteomes" id="UP000515800"/>
    </source>
</evidence>
<dbReference type="Pfam" id="PF00512">
    <property type="entry name" value="HisKA"/>
    <property type="match status" value="1"/>
</dbReference>
<dbReference type="InterPro" id="IPR003594">
    <property type="entry name" value="HATPase_dom"/>
</dbReference>
<dbReference type="PRINTS" id="PR00344">
    <property type="entry name" value="BCTRLSENSOR"/>
</dbReference>